<dbReference type="RefSeq" id="WP_336480917.1">
    <property type="nucleotide sequence ID" value="NZ_JBAWSV010000001.1"/>
</dbReference>
<gene>
    <name evidence="1" type="ORF">WAX78_03610</name>
</gene>
<dbReference type="NCBIfam" id="NF005251">
    <property type="entry name" value="PRK06762.1-1"/>
    <property type="match status" value="1"/>
</dbReference>
<accession>A0ABU8FRD9</accession>
<dbReference type="Pfam" id="PF13671">
    <property type="entry name" value="AAA_33"/>
    <property type="match status" value="1"/>
</dbReference>
<organism evidence="1 2">
    <name type="scientific">Bacillus yunxiaonensis</name>
    <dbReference type="NCBI Taxonomy" id="3127665"/>
    <lineage>
        <taxon>Bacteria</taxon>
        <taxon>Bacillati</taxon>
        <taxon>Bacillota</taxon>
        <taxon>Bacilli</taxon>
        <taxon>Bacillales</taxon>
        <taxon>Bacillaceae</taxon>
        <taxon>Bacillus</taxon>
    </lineage>
</organism>
<dbReference type="EMBL" id="JBAWSV010000001">
    <property type="protein sequence ID" value="MEI4828542.1"/>
    <property type="molecule type" value="Genomic_DNA"/>
</dbReference>
<name>A0ABU8FRD9_9BACI</name>
<keyword evidence="1" id="KW-0808">Transferase</keyword>
<proteinExistence type="predicted"/>
<dbReference type="Gene3D" id="3.40.50.300">
    <property type="entry name" value="P-loop containing nucleotide triphosphate hydrolases"/>
    <property type="match status" value="1"/>
</dbReference>
<dbReference type="GO" id="GO:0016301">
    <property type="term" value="F:kinase activity"/>
    <property type="evidence" value="ECO:0007669"/>
    <property type="project" value="UniProtKB-KW"/>
</dbReference>
<evidence type="ECO:0000313" key="1">
    <source>
        <dbReference type="EMBL" id="MEI4828542.1"/>
    </source>
</evidence>
<keyword evidence="1" id="KW-0418">Kinase</keyword>
<dbReference type="NCBIfam" id="NF005255">
    <property type="entry name" value="PRK06762.2-2"/>
    <property type="match status" value="1"/>
</dbReference>
<sequence>MKSTLIILRGNSASGKTTIAKELQEYFGQGTLLVSQDVVRREMLKVHDTIGNLSHDLIRQITEYGNGKCGFVILEGILSNRKYGDMLRELVDYFDGNAYAYYFDLSLEETIRRHNSRDKRNEFGEDLLRQWYTPHDIIEVKRERIFTDDMTQKEIFNIILNDVK</sequence>
<comment type="caution">
    <text evidence="1">The sequence shown here is derived from an EMBL/GenBank/DDBJ whole genome shotgun (WGS) entry which is preliminary data.</text>
</comment>
<dbReference type="NCBIfam" id="NF005253">
    <property type="entry name" value="PRK06762.1-4"/>
    <property type="match status" value="1"/>
</dbReference>
<reference evidence="1 2" key="1">
    <citation type="submission" date="2024-01" db="EMBL/GenBank/DDBJ databases">
        <title>Seven novel Bacillus-like species.</title>
        <authorList>
            <person name="Liu G."/>
        </authorList>
    </citation>
    <scope>NUCLEOTIDE SEQUENCE [LARGE SCALE GENOMIC DNA]</scope>
    <source>
        <strain evidence="1 2">FJAT-53711</strain>
    </source>
</reference>
<dbReference type="SUPFAM" id="SSF52540">
    <property type="entry name" value="P-loop containing nucleoside triphosphate hydrolases"/>
    <property type="match status" value="1"/>
</dbReference>
<dbReference type="InterPro" id="IPR027417">
    <property type="entry name" value="P-loop_NTPase"/>
</dbReference>
<protein>
    <submittedName>
        <fullName evidence="1">Kinase</fullName>
    </submittedName>
</protein>
<dbReference type="Proteomes" id="UP001367922">
    <property type="component" value="Unassembled WGS sequence"/>
</dbReference>
<evidence type="ECO:0000313" key="2">
    <source>
        <dbReference type="Proteomes" id="UP001367922"/>
    </source>
</evidence>
<keyword evidence="2" id="KW-1185">Reference proteome</keyword>